<evidence type="ECO:0000313" key="1">
    <source>
        <dbReference type="EMBL" id="MDT7012944.1"/>
    </source>
</evidence>
<evidence type="ECO:0000313" key="2">
    <source>
        <dbReference type="Proteomes" id="UP001254075"/>
    </source>
</evidence>
<dbReference type="InterPro" id="IPR029035">
    <property type="entry name" value="DHS-like_NAD/FAD-binding_dom"/>
</dbReference>
<reference evidence="1" key="1">
    <citation type="submission" date="2023-08" db="EMBL/GenBank/DDBJ databases">
        <authorList>
            <person name="Page C.A."/>
            <person name="Perez-Diaz I.M."/>
        </authorList>
    </citation>
    <scope>NUCLEOTIDE SEQUENCE</scope>
    <source>
        <strain evidence="1">3.8.38</strain>
    </source>
</reference>
<dbReference type="AlphaFoldDB" id="A0AAW8W0Z2"/>
<gene>
    <name evidence="1" type="ORF">RI532_00670</name>
</gene>
<dbReference type="SUPFAM" id="SSF52467">
    <property type="entry name" value="DHS-like NAD/FAD-binding domain"/>
    <property type="match status" value="1"/>
</dbReference>
<organism evidence="1 2">
    <name type="scientific">Levilactobacillus namurensis</name>
    <dbReference type="NCBI Taxonomy" id="380393"/>
    <lineage>
        <taxon>Bacteria</taxon>
        <taxon>Bacillati</taxon>
        <taxon>Bacillota</taxon>
        <taxon>Bacilli</taxon>
        <taxon>Lactobacillales</taxon>
        <taxon>Lactobacillaceae</taxon>
        <taxon>Levilactobacillus</taxon>
    </lineage>
</organism>
<dbReference type="EMBL" id="JAVLAM010000001">
    <property type="protein sequence ID" value="MDT7012944.1"/>
    <property type="molecule type" value="Genomic_DNA"/>
</dbReference>
<accession>A0AAW8W0Z2</accession>
<comment type="caution">
    <text evidence="1">The sequence shown here is derived from an EMBL/GenBank/DDBJ whole genome shotgun (WGS) entry which is preliminary data.</text>
</comment>
<dbReference type="Proteomes" id="UP001254075">
    <property type="component" value="Unassembled WGS sequence"/>
</dbReference>
<sequence>MQNTKTTCCVLKMIEEEFTMKPEIEQLAQQIKEADAILIGGGSGMSNAAGMNFWYEASPLFLKYMSYFHDKYHFEGVFNGYYSHFDSLEERWAFNIMAWDMIFNIPSQKPTYDYLKMVIGEKPVHIVTTNQDGLFKKYFPESQVSEIQGSDYFLQSKNTATDKNLYDTQKIVKELLPKIKNNRLPREYFPKSEVDGAPLIVWARGPEFLEDQRYNAEYQKINRFLGQHKNENILFLEMGVGRMTPMFIQEPFWEMTYYMANSHYVNINPKDAITSPEIQDRSLLIGADINEVLKETAAVMNGGQHA</sequence>
<proteinExistence type="predicted"/>
<name>A0AAW8W0Z2_9LACO</name>
<dbReference type="Gene3D" id="3.40.50.1220">
    <property type="entry name" value="TPP-binding domain"/>
    <property type="match status" value="1"/>
</dbReference>
<protein>
    <submittedName>
        <fullName evidence="1">Sir2 silent information regulator family NAD-dependent deacetylase</fullName>
    </submittedName>
</protein>